<proteinExistence type="predicted"/>
<organism evidence="2 3">
    <name type="scientific">Rhabdobacter roseus</name>
    <dbReference type="NCBI Taxonomy" id="1655419"/>
    <lineage>
        <taxon>Bacteria</taxon>
        <taxon>Pseudomonadati</taxon>
        <taxon>Bacteroidota</taxon>
        <taxon>Cytophagia</taxon>
        <taxon>Cytophagales</taxon>
        <taxon>Cytophagaceae</taxon>
        <taxon>Rhabdobacter</taxon>
    </lineage>
</organism>
<evidence type="ECO:0000313" key="3">
    <source>
        <dbReference type="Proteomes" id="UP000557307"/>
    </source>
</evidence>
<comment type="caution">
    <text evidence="2">The sequence shown here is derived from an EMBL/GenBank/DDBJ whole genome shotgun (WGS) entry which is preliminary data.</text>
</comment>
<dbReference type="AlphaFoldDB" id="A0A840TTF7"/>
<dbReference type="Proteomes" id="UP000557307">
    <property type="component" value="Unassembled WGS sequence"/>
</dbReference>
<dbReference type="InterPro" id="IPR015996">
    <property type="entry name" value="UCP028451"/>
</dbReference>
<evidence type="ECO:0000313" key="2">
    <source>
        <dbReference type="EMBL" id="MBB5283280.1"/>
    </source>
</evidence>
<dbReference type="Pfam" id="PF09365">
    <property type="entry name" value="DUF2461"/>
    <property type="match status" value="1"/>
</dbReference>
<dbReference type="RefSeq" id="WP_184172537.1">
    <property type="nucleotide sequence ID" value="NZ_JACHGF010000002.1"/>
</dbReference>
<evidence type="ECO:0000256" key="1">
    <source>
        <dbReference type="SAM" id="Coils"/>
    </source>
</evidence>
<dbReference type="EMBL" id="JACHGF010000002">
    <property type="protein sequence ID" value="MBB5283280.1"/>
    <property type="molecule type" value="Genomic_DNA"/>
</dbReference>
<dbReference type="NCBIfam" id="TIGR02453">
    <property type="entry name" value="TIGR02453 family protein"/>
    <property type="match status" value="1"/>
</dbReference>
<dbReference type="PANTHER" id="PTHR36452:SF1">
    <property type="entry name" value="DUF2461 DOMAIN-CONTAINING PROTEIN"/>
    <property type="match status" value="1"/>
</dbReference>
<accession>A0A840TTF7</accession>
<keyword evidence="3" id="KW-1185">Reference proteome</keyword>
<keyword evidence="1" id="KW-0175">Coiled coil</keyword>
<dbReference type="PIRSF" id="PIRSF028451">
    <property type="entry name" value="UCP028451"/>
    <property type="match status" value="1"/>
</dbReference>
<gene>
    <name evidence="2" type="ORF">HNQ92_001406</name>
</gene>
<dbReference type="InterPro" id="IPR012808">
    <property type="entry name" value="CHP02453"/>
</dbReference>
<protein>
    <submittedName>
        <fullName evidence="2">Uncharacterized protein (TIGR02453 family)</fullName>
    </submittedName>
</protein>
<sequence>MIHPPTLAFLEELRENNNREWFQANRKRYEAAKQDLEKLIEVLLRDVGTLQELGNTQVKDCIFRINRDVRFSKDKKPYKSWLSAAIGPGGRHSGRIDYYLQLQPGGESFLGAGMWSATPAQLAKYRQEIDYNAAELKKIIHEPRFRAYYPEIWGESTKTAPKGYAKDHPEIELLRRKQLFFMHRFTDKEVLSPTFAASILEGVALVKPFCDFLNYIFFEETEEEAT</sequence>
<name>A0A840TTF7_9BACT</name>
<dbReference type="PANTHER" id="PTHR36452">
    <property type="entry name" value="CHROMOSOME 12, WHOLE GENOME SHOTGUN SEQUENCE"/>
    <property type="match status" value="1"/>
</dbReference>
<feature type="coiled-coil region" evidence="1">
    <location>
        <begin position="26"/>
        <end position="53"/>
    </location>
</feature>
<reference evidence="2 3" key="1">
    <citation type="submission" date="2020-08" db="EMBL/GenBank/DDBJ databases">
        <title>Genomic Encyclopedia of Type Strains, Phase IV (KMG-IV): sequencing the most valuable type-strain genomes for metagenomic binning, comparative biology and taxonomic classification.</title>
        <authorList>
            <person name="Goeker M."/>
        </authorList>
    </citation>
    <scope>NUCLEOTIDE SEQUENCE [LARGE SCALE GENOMIC DNA]</scope>
    <source>
        <strain evidence="2 3">DSM 105074</strain>
    </source>
</reference>